<comment type="caution">
    <text evidence="2">The sequence shown here is derived from an EMBL/GenBank/DDBJ whole genome shotgun (WGS) entry which is preliminary data.</text>
</comment>
<protein>
    <recommendedName>
        <fullName evidence="4">Secreted protein</fullName>
    </recommendedName>
</protein>
<reference evidence="2" key="2">
    <citation type="submission" date="2024-05" db="EMBL/GenBank/DDBJ databases">
        <title>Identification and characterization of horizontal gene transfer across gut microbiota members of farm animals based on homology search.</title>
        <authorList>
            <person name="Schwarzerova J."/>
            <person name="Nykrynova M."/>
            <person name="Jureckova K."/>
            <person name="Cejkova D."/>
            <person name="Rychlik I."/>
        </authorList>
    </citation>
    <scope>NUCLEOTIDE SEQUENCE</scope>
    <source>
        <strain evidence="2">176_SSukc20</strain>
    </source>
</reference>
<evidence type="ECO:0000313" key="3">
    <source>
        <dbReference type="Proteomes" id="UP001168435"/>
    </source>
</evidence>
<gene>
    <name evidence="2" type="ORF">QVN30_06705</name>
</gene>
<sequence length="149" mass="16133">MQTLIVTLLATLVALAIALIVLHIRSMQHMKQIEWRLNVIDGRLLSLDPIKNSTSGQQRVSAPRRTSKDVQQSGTQKHKAQATARNGSVAARKHPHVDPRPDAVPSSLPASRSSGIIGYGNSRTDEHGGTPLEFDPSTNSIIIEMVASD</sequence>
<evidence type="ECO:0000256" key="1">
    <source>
        <dbReference type="SAM" id="MobiDB-lite"/>
    </source>
</evidence>
<organism evidence="2 3">
    <name type="scientific">Collinsella ihumii</name>
    <dbReference type="NCBI Taxonomy" id="1720204"/>
    <lineage>
        <taxon>Bacteria</taxon>
        <taxon>Bacillati</taxon>
        <taxon>Actinomycetota</taxon>
        <taxon>Coriobacteriia</taxon>
        <taxon>Coriobacteriales</taxon>
        <taxon>Coriobacteriaceae</taxon>
        <taxon>Collinsella</taxon>
    </lineage>
</organism>
<feature type="region of interest" description="Disordered" evidence="1">
    <location>
        <begin position="49"/>
        <end position="136"/>
    </location>
</feature>
<dbReference type="Proteomes" id="UP001168435">
    <property type="component" value="Unassembled WGS sequence"/>
</dbReference>
<reference evidence="2" key="1">
    <citation type="submission" date="2023-06" db="EMBL/GenBank/DDBJ databases">
        <authorList>
            <person name="Zeman M."/>
            <person name="Kubasova T."/>
            <person name="Jahodarova E."/>
            <person name="Nykrynova M."/>
            <person name="Rychlik I."/>
        </authorList>
    </citation>
    <scope>NUCLEOTIDE SEQUENCE</scope>
    <source>
        <strain evidence="2">176_SSukc20</strain>
    </source>
</reference>
<accession>A0ABT7XF01</accession>
<keyword evidence="3" id="KW-1185">Reference proteome</keyword>
<dbReference type="EMBL" id="JAUEIQ010000006">
    <property type="protein sequence ID" value="MDN0063996.1"/>
    <property type="molecule type" value="Genomic_DNA"/>
</dbReference>
<evidence type="ECO:0008006" key="4">
    <source>
        <dbReference type="Google" id="ProtNLM"/>
    </source>
</evidence>
<dbReference type="RefSeq" id="WP_289835855.1">
    <property type="nucleotide sequence ID" value="NZ_JAUEIQ010000006.1"/>
</dbReference>
<feature type="compositionally biased region" description="Polar residues" evidence="1">
    <location>
        <begin position="51"/>
        <end position="60"/>
    </location>
</feature>
<proteinExistence type="predicted"/>
<evidence type="ECO:0000313" key="2">
    <source>
        <dbReference type="EMBL" id="MDN0063996.1"/>
    </source>
</evidence>
<name>A0ABT7XF01_9ACTN</name>